<evidence type="ECO:0000256" key="1">
    <source>
        <dbReference type="SAM" id="MobiDB-lite"/>
    </source>
</evidence>
<dbReference type="OrthoDB" id="3771157at2"/>
<dbReference type="PANTHER" id="PTHR48261">
    <property type="entry name" value="ACETYLGLUCOSAMINYLTRANSFERASE"/>
    <property type="match status" value="1"/>
</dbReference>
<organism evidence="3 4">
    <name type="scientific">Nitrolancea hollandica Lb</name>
    <dbReference type="NCBI Taxonomy" id="1129897"/>
    <lineage>
        <taxon>Bacteria</taxon>
        <taxon>Pseudomonadati</taxon>
        <taxon>Thermomicrobiota</taxon>
        <taxon>Thermomicrobia</taxon>
        <taxon>Sphaerobacterales</taxon>
        <taxon>Sphaerobacterineae</taxon>
        <taxon>Sphaerobacteraceae</taxon>
        <taxon>Nitrolancea</taxon>
    </lineage>
</organism>
<gene>
    <name evidence="3" type="ORF">NITHO_1640009</name>
</gene>
<dbReference type="InterPro" id="IPR056442">
    <property type="entry name" value="GINT1_N"/>
</dbReference>
<dbReference type="RefSeq" id="WP_008475402.1">
    <property type="nucleotide sequence ID" value="NZ_CAGS01000073.1"/>
</dbReference>
<feature type="region of interest" description="Disordered" evidence="1">
    <location>
        <begin position="578"/>
        <end position="597"/>
    </location>
</feature>
<reference evidence="3 4" key="1">
    <citation type="journal article" date="2012" name="ISME J.">
        <title>Nitrification expanded: discovery, physiology and genomics of a nitrite-oxidizing bacterium from the phylum Chloroflexi.</title>
        <authorList>
            <person name="Sorokin D.Y."/>
            <person name="Lucker S."/>
            <person name="Vejmelkova D."/>
            <person name="Kostrikina N.A."/>
            <person name="Kleerebezem R."/>
            <person name="Rijpstra W.I."/>
            <person name="Damste J.S."/>
            <person name="Le Paslier D."/>
            <person name="Muyzer G."/>
            <person name="Wagner M."/>
            <person name="van Loosdrecht M.C."/>
            <person name="Daims H."/>
        </authorList>
    </citation>
    <scope>NUCLEOTIDE SEQUENCE [LARGE SCALE GENOMIC DNA]</scope>
    <source>
        <strain evidence="4">none</strain>
    </source>
</reference>
<comment type="caution">
    <text evidence="3">The sequence shown here is derived from an EMBL/GenBank/DDBJ whole genome shotgun (WGS) entry which is preliminary data.</text>
</comment>
<dbReference type="EMBL" id="CAGS01000073">
    <property type="protein sequence ID" value="CCF82881.1"/>
    <property type="molecule type" value="Genomic_DNA"/>
</dbReference>
<dbReference type="PANTHER" id="PTHR48261:SF2">
    <property type="entry name" value="ACETYLGLUCOSAMINYLTRANSFERASE"/>
    <property type="match status" value="1"/>
</dbReference>
<name>I4EDW9_9BACT</name>
<evidence type="ECO:0000313" key="3">
    <source>
        <dbReference type="EMBL" id="CCF82881.1"/>
    </source>
</evidence>
<evidence type="ECO:0000259" key="2">
    <source>
        <dbReference type="Pfam" id="PF24793"/>
    </source>
</evidence>
<dbReference type="GO" id="GO:0016757">
    <property type="term" value="F:glycosyltransferase activity"/>
    <property type="evidence" value="ECO:0007669"/>
    <property type="project" value="InterPro"/>
</dbReference>
<dbReference type="InterPro" id="IPR023296">
    <property type="entry name" value="Glyco_hydro_beta-prop_sf"/>
</dbReference>
<protein>
    <recommendedName>
        <fullName evidence="2">Glucosamine inositolphosphorylceramide transferase 1 N-terminal domain-containing protein</fullName>
    </recommendedName>
</protein>
<evidence type="ECO:0000313" key="4">
    <source>
        <dbReference type="Proteomes" id="UP000004221"/>
    </source>
</evidence>
<dbReference type="SUPFAM" id="SSF75005">
    <property type="entry name" value="Arabinanase/levansucrase/invertase"/>
    <property type="match status" value="1"/>
</dbReference>
<dbReference type="Gene3D" id="2.115.10.20">
    <property type="entry name" value="Glycosyl hydrolase domain, family 43"/>
    <property type="match status" value="1"/>
</dbReference>
<dbReference type="InterPro" id="IPR004263">
    <property type="entry name" value="Exostosin"/>
</dbReference>
<accession>I4EDW9</accession>
<keyword evidence="4" id="KW-1185">Reference proteome</keyword>
<sequence>MKTVEMSVIAGDTAPKVMNPLRFAVFFDELVLQEWQARCLRALLERGRARLELVIVGQPAMEGAGSMPRPGRTLFPVFRRLFVHPTATRPVDPADLFATVPVVSLGSDADRPSGLRQPVAGEDPWKILEQDLDFILHFGSFPVPEVFLEAARYGVWEFHQGDDERYHAGPPGFWEIHDGEPVTGAVLRRRTGRPDERVVLKKGFFPTVDYSWAANMDRALLESASWPAEVCDDIRQDCISDVLAPPMRTTAPVRDLPNNRQTLRFVQKVSGNIAIRAGNRLFRRTEWNIGIVHQPVDRFLQQSGTGLKVDWLPALSDHGFVADPFGIEKDGRIHLFFEEYDRRLGKGVISHVELDGGAVVSPIRRVLDLPVHLSYPYVFEHDGRVYCLPETSEAREIALYQAVNFPHEWRKAAVLVDGIAAADATVFEFGGRWWLFCTDVDAGENLRLFIWHAPALFGPWRPHAANPVKTDIRSSRPAGRPFTRDGVLFRPAQDCSRTYGGGIKLNRVTRLTPGEFAEEAVTVIQPDPTGDYPDGIHTLSEAGGLTFVDGKRLVFRGMPRKQWVRRLTTAVRFIRRPRRPTAHQVGSVSLRPRGNPS</sequence>
<proteinExistence type="predicted"/>
<dbReference type="Pfam" id="PF24793">
    <property type="entry name" value="GINT1_N"/>
    <property type="match status" value="1"/>
</dbReference>
<feature type="domain" description="Glucosamine inositolphosphorylceramide transferase 1 N-terminal" evidence="2">
    <location>
        <begin position="319"/>
        <end position="523"/>
    </location>
</feature>
<dbReference type="Proteomes" id="UP000004221">
    <property type="component" value="Unassembled WGS sequence"/>
</dbReference>
<dbReference type="AlphaFoldDB" id="I4EDW9"/>